<accession>G6EDL5</accession>
<sequence length="60" mass="6863">MARCSGLRSIHRFTRGPYRCGSSIMSMTQRDACRSILRVRENQDPMLIARSDAGQHVRLL</sequence>
<reference evidence="1 2" key="1">
    <citation type="journal article" date="2012" name="J. Bacteriol.">
        <title>Genome sequence of benzo(a)pyrene-degrading bacterium Novosphingobium pentaromativorans US6-1.</title>
        <authorList>
            <person name="Luo Y.R."/>
            <person name="Kang S.G."/>
            <person name="Kim S.J."/>
            <person name="Kim M.R."/>
            <person name="Li N."/>
            <person name="Lee J.H."/>
            <person name="Kwon K.K."/>
        </authorList>
    </citation>
    <scope>NUCLEOTIDE SEQUENCE [LARGE SCALE GENOMIC DNA]</scope>
    <source>
        <strain evidence="1 2">US6-1</strain>
    </source>
</reference>
<dbReference type="EMBL" id="AGFM01000037">
    <property type="protein sequence ID" value="EHJ60503.1"/>
    <property type="molecule type" value="Genomic_DNA"/>
</dbReference>
<gene>
    <name evidence="1" type="ORF">NSU_2436</name>
</gene>
<dbReference type="PATRIC" id="fig|1088721.3.peg.2407"/>
<dbReference type="Proteomes" id="UP000004030">
    <property type="component" value="Unassembled WGS sequence"/>
</dbReference>
<dbReference type="AlphaFoldDB" id="G6EDL5"/>
<organism evidence="1 2">
    <name type="scientific">Novosphingobium pentaromativorans US6-1</name>
    <dbReference type="NCBI Taxonomy" id="1088721"/>
    <lineage>
        <taxon>Bacteria</taxon>
        <taxon>Pseudomonadati</taxon>
        <taxon>Pseudomonadota</taxon>
        <taxon>Alphaproteobacteria</taxon>
        <taxon>Sphingomonadales</taxon>
        <taxon>Sphingomonadaceae</taxon>
        <taxon>Novosphingobium</taxon>
    </lineage>
</organism>
<name>G6EDL5_9SPHN</name>
<evidence type="ECO:0000313" key="1">
    <source>
        <dbReference type="EMBL" id="EHJ60503.1"/>
    </source>
</evidence>
<keyword evidence="2" id="KW-1185">Reference proteome</keyword>
<comment type="caution">
    <text evidence="1">The sequence shown here is derived from an EMBL/GenBank/DDBJ whole genome shotgun (WGS) entry which is preliminary data.</text>
</comment>
<protein>
    <submittedName>
        <fullName evidence="1">Uncharacterized protein</fullName>
    </submittedName>
</protein>
<evidence type="ECO:0000313" key="2">
    <source>
        <dbReference type="Proteomes" id="UP000004030"/>
    </source>
</evidence>
<proteinExistence type="predicted"/>